<dbReference type="Gene3D" id="3.90.79.10">
    <property type="entry name" value="Nucleoside Triphosphate Pyrophosphohydrolase"/>
    <property type="match status" value="1"/>
</dbReference>
<evidence type="ECO:0000256" key="1">
    <source>
        <dbReference type="ARBA" id="ARBA00001946"/>
    </source>
</evidence>
<dbReference type="SUPFAM" id="SSF55811">
    <property type="entry name" value="Nudix"/>
    <property type="match status" value="1"/>
</dbReference>
<sequence length="208" mass="24002">MAHNNIIQFTKTTKAREGRDNQVYSAKTGARLIAGCVALNEDKTKLIMVTSAKHKNRWIIPKGGIEKDEENDYAITAIRETWEEAGIIGNILAKLTPVEDHRFVKELDEGQKAFIDVNNMDDDLSKIPRSEFHFYEMEVKELCQEWPESDTRDRRWCTYSEAKHELTKAKRPELLAALNESSIRKDIEDVDVDPHGNIIDKHMEVDNY</sequence>
<proteinExistence type="predicted"/>
<dbReference type="GO" id="GO:1901907">
    <property type="term" value="P:diadenosine pentaphosphate catabolic process"/>
    <property type="evidence" value="ECO:0007669"/>
    <property type="project" value="EnsemblFungi"/>
</dbReference>
<keyword evidence="4" id="KW-0460">Magnesium</keyword>
<dbReference type="GO" id="GO:0006798">
    <property type="term" value="P:polyphosphate catabolic process"/>
    <property type="evidence" value="ECO:0007669"/>
    <property type="project" value="EnsemblFungi"/>
</dbReference>
<dbReference type="GO" id="GO:0052745">
    <property type="term" value="F:inositol phosphate phosphatase activity"/>
    <property type="evidence" value="ECO:0007669"/>
    <property type="project" value="EnsemblFungi"/>
</dbReference>
<dbReference type="PANTHER" id="PTHR12629:SF0">
    <property type="entry name" value="DIPHOSPHOINOSITOL-POLYPHOSPHATE DIPHOSPHATASE"/>
    <property type="match status" value="1"/>
</dbReference>
<dbReference type="GO" id="GO:0030643">
    <property type="term" value="P:intracellular phosphate ion homeostasis"/>
    <property type="evidence" value="ECO:0007669"/>
    <property type="project" value="EnsemblFungi"/>
</dbReference>
<dbReference type="STRING" id="669874.A0A1E4TS63"/>
<dbReference type="InterPro" id="IPR000086">
    <property type="entry name" value="NUDIX_hydrolase_dom"/>
</dbReference>
<evidence type="ECO:0000313" key="6">
    <source>
        <dbReference type="EMBL" id="ODV94589.1"/>
    </source>
</evidence>
<dbReference type="GO" id="GO:0071543">
    <property type="term" value="P:diphosphoinositol polyphosphate metabolic process"/>
    <property type="evidence" value="ECO:0007669"/>
    <property type="project" value="TreeGrafter"/>
</dbReference>
<dbReference type="GO" id="GO:0000298">
    <property type="term" value="F:endopolyphosphatase activity"/>
    <property type="evidence" value="ECO:0007669"/>
    <property type="project" value="EnsemblFungi"/>
</dbReference>
<protein>
    <recommendedName>
        <fullName evidence="5">Nudix hydrolase domain-containing protein</fullName>
    </recommendedName>
</protein>
<dbReference type="EMBL" id="KV454015">
    <property type="protein sequence ID" value="ODV94589.1"/>
    <property type="molecule type" value="Genomic_DNA"/>
</dbReference>
<keyword evidence="3" id="KW-0378">Hydrolase</keyword>
<dbReference type="AlphaFoldDB" id="A0A1E4TS63"/>
<dbReference type="OrthoDB" id="2011998at2759"/>
<dbReference type="GO" id="GO:0052846">
    <property type="term" value="F:inositol-1,5-bisdiphosphate-2,3,4,6-tetrakisphosphate 1-diphosphatase activity"/>
    <property type="evidence" value="ECO:0007669"/>
    <property type="project" value="EnsemblFungi"/>
</dbReference>
<dbReference type="GO" id="GO:0046872">
    <property type="term" value="F:metal ion binding"/>
    <property type="evidence" value="ECO:0007669"/>
    <property type="project" value="UniProtKB-KW"/>
</dbReference>
<dbReference type="GO" id="GO:0034432">
    <property type="term" value="F:bis(5'-adenosyl)-pentaphosphatase activity"/>
    <property type="evidence" value="ECO:0007669"/>
    <property type="project" value="EnsemblFungi"/>
</dbReference>
<dbReference type="GO" id="GO:0052843">
    <property type="term" value="F:inositol-1-diphosphate-2,3,4,5,6-pentakisphosphate diphosphatase activity"/>
    <property type="evidence" value="ECO:0007669"/>
    <property type="project" value="EnsemblFungi"/>
</dbReference>
<dbReference type="Pfam" id="PF00293">
    <property type="entry name" value="NUDIX"/>
    <property type="match status" value="1"/>
</dbReference>
<dbReference type="GO" id="GO:0052845">
    <property type="term" value="F:inositol-5-diphosphate-1,2,3,4,6-pentakisphosphate diphosphatase activity"/>
    <property type="evidence" value="ECO:0007669"/>
    <property type="project" value="EnsemblFungi"/>
</dbReference>
<evidence type="ECO:0000259" key="5">
    <source>
        <dbReference type="PROSITE" id="PS51462"/>
    </source>
</evidence>
<dbReference type="InterPro" id="IPR047198">
    <property type="entry name" value="DDP-like_NUDIX"/>
</dbReference>
<organism evidence="6 7">
    <name type="scientific">Pachysolen tannophilus NRRL Y-2460</name>
    <dbReference type="NCBI Taxonomy" id="669874"/>
    <lineage>
        <taxon>Eukaryota</taxon>
        <taxon>Fungi</taxon>
        <taxon>Dikarya</taxon>
        <taxon>Ascomycota</taxon>
        <taxon>Saccharomycotina</taxon>
        <taxon>Pichiomycetes</taxon>
        <taxon>Pachysolenaceae</taxon>
        <taxon>Pachysolen</taxon>
    </lineage>
</organism>
<dbReference type="GO" id="GO:0008796">
    <property type="term" value="F:bis(5'-nucleosyl)-tetraphosphatase activity"/>
    <property type="evidence" value="ECO:0007669"/>
    <property type="project" value="EnsemblFungi"/>
</dbReference>
<dbReference type="PROSITE" id="PS51462">
    <property type="entry name" value="NUDIX"/>
    <property type="match status" value="1"/>
</dbReference>
<evidence type="ECO:0000313" key="7">
    <source>
        <dbReference type="Proteomes" id="UP000094236"/>
    </source>
</evidence>
<evidence type="ECO:0000256" key="4">
    <source>
        <dbReference type="ARBA" id="ARBA00022842"/>
    </source>
</evidence>
<dbReference type="GO" id="GO:1901911">
    <property type="term" value="P:adenosine 5'-(hexahydrogen pentaphosphate) catabolic process"/>
    <property type="evidence" value="ECO:0007669"/>
    <property type="project" value="EnsemblFungi"/>
</dbReference>
<gene>
    <name evidence="6" type="ORF">PACTADRAFT_50465</name>
</gene>
<comment type="cofactor">
    <cofactor evidence="1">
        <name>Mg(2+)</name>
        <dbReference type="ChEBI" id="CHEBI:18420"/>
    </cofactor>
</comment>
<dbReference type="InterPro" id="IPR015797">
    <property type="entry name" value="NUDIX_hydrolase-like_dom_sf"/>
</dbReference>
<dbReference type="PANTHER" id="PTHR12629">
    <property type="entry name" value="DIPHOSPHOINOSITOL POLYPHOSPHATE PHOSPHOHYDROLASE"/>
    <property type="match status" value="1"/>
</dbReference>
<dbReference type="CDD" id="cd04666">
    <property type="entry name" value="NUDIX_DIPP2_like_Nudt4"/>
    <property type="match status" value="1"/>
</dbReference>
<dbReference type="GO" id="GO:0052847">
    <property type="term" value="F:inositol-1,5-bisdiphosphate-2,3,4,6-tetrakisphosphate 5-diphosphatase activity"/>
    <property type="evidence" value="ECO:0007669"/>
    <property type="project" value="EnsemblFungi"/>
</dbReference>
<keyword evidence="2" id="KW-0479">Metal-binding</keyword>
<dbReference type="Proteomes" id="UP000094236">
    <property type="component" value="Unassembled WGS sequence"/>
</dbReference>
<dbReference type="GO" id="GO:1901909">
    <property type="term" value="P:diadenosine hexaphosphate catabolic process"/>
    <property type="evidence" value="ECO:0007669"/>
    <property type="project" value="EnsemblFungi"/>
</dbReference>
<dbReference type="GO" id="GO:0071545">
    <property type="term" value="P:inositol phosphate catabolic process"/>
    <property type="evidence" value="ECO:0007669"/>
    <property type="project" value="EnsemblFungi"/>
</dbReference>
<evidence type="ECO:0000256" key="3">
    <source>
        <dbReference type="ARBA" id="ARBA00022801"/>
    </source>
</evidence>
<dbReference type="GO" id="GO:0005737">
    <property type="term" value="C:cytoplasm"/>
    <property type="evidence" value="ECO:0007669"/>
    <property type="project" value="TreeGrafter"/>
</dbReference>
<evidence type="ECO:0000256" key="2">
    <source>
        <dbReference type="ARBA" id="ARBA00022723"/>
    </source>
</evidence>
<keyword evidence="7" id="KW-1185">Reference proteome</keyword>
<accession>A0A1E4TS63</accession>
<dbReference type="GO" id="GO:0034431">
    <property type="term" value="F:bis(5'-adenosyl)-hexaphosphatase activity"/>
    <property type="evidence" value="ECO:0007669"/>
    <property type="project" value="EnsemblFungi"/>
</dbReference>
<dbReference type="GO" id="GO:1990174">
    <property type="term" value="F:phosphodiesterase decapping endonuclease activity"/>
    <property type="evidence" value="ECO:0007669"/>
    <property type="project" value="EnsemblFungi"/>
</dbReference>
<feature type="domain" description="Nudix hydrolase" evidence="5">
    <location>
        <begin position="29"/>
        <end position="179"/>
    </location>
</feature>
<dbReference type="GO" id="GO:0005634">
    <property type="term" value="C:nucleus"/>
    <property type="evidence" value="ECO:0007669"/>
    <property type="project" value="TreeGrafter"/>
</dbReference>
<reference evidence="7" key="1">
    <citation type="submission" date="2016-05" db="EMBL/GenBank/DDBJ databases">
        <title>Comparative genomics of biotechnologically important yeasts.</title>
        <authorList>
            <consortium name="DOE Joint Genome Institute"/>
            <person name="Riley R."/>
            <person name="Haridas S."/>
            <person name="Wolfe K.H."/>
            <person name="Lopes M.R."/>
            <person name="Hittinger C.T."/>
            <person name="Goker M."/>
            <person name="Salamov A."/>
            <person name="Wisecaver J."/>
            <person name="Long T.M."/>
            <person name="Aerts A.L."/>
            <person name="Barry K."/>
            <person name="Choi C."/>
            <person name="Clum A."/>
            <person name="Coughlan A.Y."/>
            <person name="Deshpande S."/>
            <person name="Douglass A.P."/>
            <person name="Hanson S.J."/>
            <person name="Klenk H.-P."/>
            <person name="Labutti K."/>
            <person name="Lapidus A."/>
            <person name="Lindquist E."/>
            <person name="Lipzen A."/>
            <person name="Meier-Kolthoff J.P."/>
            <person name="Ohm R.A."/>
            <person name="Otillar R.P."/>
            <person name="Pangilinan J."/>
            <person name="Peng Y."/>
            <person name="Rokas A."/>
            <person name="Rosa C.A."/>
            <person name="Scheuner C."/>
            <person name="Sibirny A.A."/>
            <person name="Slot J.C."/>
            <person name="Stielow J.B."/>
            <person name="Sun H."/>
            <person name="Kurtzman C.P."/>
            <person name="Blackwell M."/>
            <person name="Grigoriev I.V."/>
            <person name="Jeffries T.W."/>
        </authorList>
    </citation>
    <scope>NUCLEOTIDE SEQUENCE [LARGE SCALE GENOMIC DNA]</scope>
    <source>
        <strain evidence="7">NRRL Y-2460</strain>
    </source>
</reference>
<name>A0A1E4TS63_PACTA</name>